<dbReference type="PeptideAtlas" id="Q9D9W9"/>
<accession>Q9D9W9</accession>
<reference evidence="1" key="6">
    <citation type="journal article" date="2002" name="Nature">
        <title>Analysis of the mouse transcriptome based on functional annotation of 60,770 full-length cDNAs.</title>
        <authorList>
            <consortium name="The FANTOM Consortium and the RIKEN Genome Exploration Research Group Phase I and II Team"/>
        </authorList>
    </citation>
    <scope>NUCLEOTIDE SEQUENCE</scope>
    <source>
        <strain evidence="1">C57BL/6J</strain>
        <tissue evidence="1">Testis</tissue>
    </source>
</reference>
<reference evidence="1" key="5">
    <citation type="journal article" date="2001" name="Nature">
        <title>Functional annotation of a full-length mouse cDNA collection.</title>
        <authorList>
            <consortium name="The RIKEN Genome Exploration Research Group Phase II Team and the FANTOM Consortium"/>
        </authorList>
    </citation>
    <scope>NUCLEOTIDE SEQUENCE</scope>
    <source>
        <strain evidence="1">C57BL/6J</strain>
        <tissue evidence="1">Testis</tissue>
    </source>
</reference>
<protein>
    <recommendedName>
        <fullName evidence="3">A-kinase anchor protein 13</fullName>
    </recommendedName>
</protein>
<reference evidence="1" key="1">
    <citation type="journal article" date="1999" name="Methods Enzymol.">
        <title>High-efficiency full-length cDNA cloning.</title>
        <authorList>
            <person name="Carninci P."/>
            <person name="Hayashizaki Y."/>
        </authorList>
    </citation>
    <scope>NUCLEOTIDE SEQUENCE</scope>
    <source>
        <strain evidence="1">C57BL/6J</strain>
        <tissue evidence="1">Testis</tissue>
    </source>
</reference>
<sequence length="228" mass="25594">MKLSPQQAPLYGDCVVTVLLAEEDKVEDDAIFYLIFSGSTLYHCTSTRKVSSDTLETIAPGHDCCETVKVLLCASREGLPVFVVAEEDFHFVQDEAYDAAQFLATSAGNQQALNFTRFLDRSGPPSRDVNSLDEKVALAFRHLKLPAEWNVLGTDHTLHGEKPQTYKLPWNTSAFPFKQPLWFKPPRWLSKLEFLRSIFFFQVHSLSRLAHLCASGLTAQARRVVDGS</sequence>
<reference evidence="1" key="3">
    <citation type="journal article" date="2000" name="Genome Res.">
        <title>RIKEN integrated sequence analysis (RISA) system--384-format sequencing pipeline with 384 multicapillary sequencer.</title>
        <authorList>
            <person name="Shibata K."/>
            <person name="Itoh M."/>
            <person name="Aizawa K."/>
            <person name="Nagaoka S."/>
            <person name="Sasaki N."/>
            <person name="Carninci P."/>
            <person name="Konno H."/>
            <person name="Akiyama J."/>
            <person name="Nishi K."/>
            <person name="Kitsunai T."/>
            <person name="Tashiro H."/>
            <person name="Itoh M."/>
            <person name="Sumi N."/>
            <person name="Ishii Y."/>
            <person name="Nakamura S."/>
            <person name="Hazama M."/>
            <person name="Nishine T."/>
            <person name="Harada A."/>
            <person name="Yamamoto R."/>
            <person name="Matsumoto H."/>
            <person name="Sakaguchi S."/>
            <person name="Ikegami T."/>
            <person name="Kashiwagi K."/>
            <person name="Fujiwake S."/>
            <person name="Inoue K."/>
            <person name="Togawa Y."/>
            <person name="Izawa M."/>
            <person name="Ohara E."/>
            <person name="Watahiki M."/>
            <person name="Yoneda Y."/>
            <person name="Ishikawa T."/>
            <person name="Ozawa K."/>
            <person name="Tanaka T."/>
            <person name="Matsuura S."/>
            <person name="Kawai J."/>
            <person name="Okazaki Y."/>
            <person name="Muramatsu M."/>
            <person name="Inoue Y."/>
            <person name="Kira A."/>
            <person name="Hayashizaki Y."/>
        </authorList>
    </citation>
    <scope>NUCLEOTIDE SEQUENCE</scope>
    <source>
        <strain evidence="1">C57BL/6J</strain>
        <tissue evidence="1">Testis</tissue>
    </source>
</reference>
<dbReference type="UCSC" id="uc009hwp.1">
    <property type="organism name" value="mouse"/>
</dbReference>
<dbReference type="MGI" id="MGI:2676556">
    <property type="gene designation" value="Akap13"/>
</dbReference>
<reference evidence="1" key="4">
    <citation type="submission" date="2000-07" db="EMBL/GenBank/DDBJ databases">
        <authorList>
            <person name="Adachi J."/>
            <person name="Aizawa K."/>
            <person name="Akahira S."/>
            <person name="Akimura T."/>
            <person name="Arai A."/>
            <person name="Aono H."/>
            <person name="Arakawa T."/>
            <person name="Bono H."/>
            <person name="Carninci P."/>
            <person name="Fukuda S."/>
            <person name="Fukunishi Y."/>
            <person name="Furuno M."/>
            <person name="Hanagaki T."/>
            <person name="Hara A."/>
            <person name="Hayatsu N."/>
            <person name="Hiramoto K."/>
            <person name="Hiraoka T."/>
            <person name="Hori F."/>
            <person name="Imotani K."/>
            <person name="Ishii Y."/>
            <person name="Itoh M."/>
            <person name="Izawa M."/>
            <person name="Kasukawa T."/>
            <person name="Kato H."/>
            <person name="Kawai J."/>
            <person name="Kojima Y."/>
            <person name="Konno H."/>
            <person name="Kouda M."/>
            <person name="Koya S."/>
            <person name="Kurihara C."/>
            <person name="Matsuyama T."/>
            <person name="Miyazaki A."/>
            <person name="Nishi K."/>
            <person name="Nomura K."/>
            <person name="Numazaki R."/>
            <person name="Ohno M."/>
            <person name="Okazaki Y."/>
            <person name="Okido T."/>
            <person name="Owa C."/>
            <person name="Saito H."/>
            <person name="Saito R."/>
            <person name="Sakai C."/>
            <person name="Sakai K."/>
            <person name="Sano H."/>
            <person name="Sasaki D."/>
            <person name="Shibata K."/>
            <person name="Shibata Y."/>
            <person name="Shinagawa A."/>
            <person name="Shiraki T."/>
            <person name="Sogabe Y."/>
            <person name="Suzuki H."/>
            <person name="Tagami M."/>
            <person name="Tagawa A."/>
            <person name="Takahashi F."/>
            <person name="Tanaka T."/>
            <person name="Tejima Y."/>
            <person name="Toya T."/>
            <person name="Yamamura T."/>
            <person name="Yasunishi A."/>
            <person name="Yoshida K."/>
            <person name="Yoshino M."/>
            <person name="Muramatsu M."/>
            <person name="Hayashizaki Y."/>
        </authorList>
    </citation>
    <scope>NUCLEOTIDE SEQUENCE</scope>
    <source>
        <strain evidence="1">C57BL/6J</strain>
        <tissue evidence="1">Testis</tissue>
    </source>
</reference>
<dbReference type="InterPro" id="IPR051632">
    <property type="entry name" value="Rho_GEF"/>
</dbReference>
<proteinExistence type="evidence at transcript level"/>
<dbReference type="EMBL" id="AK006382">
    <property type="protein sequence ID" value="BAB24559.1"/>
    <property type="molecule type" value="mRNA"/>
</dbReference>
<dbReference type="PANTHER" id="PTHR13944">
    <property type="entry name" value="AGAP007712-PA"/>
    <property type="match status" value="1"/>
</dbReference>
<reference evidence="1" key="8">
    <citation type="journal article" date="2005" name="Science">
        <title>Antisense Transcription in the Mammalian Transcriptome.</title>
        <authorList>
            <consortium name="RIKEN Genome Exploration Research Group and Genome Science Group (Genome Network Project Core Group) and the FANTOM Consortium"/>
        </authorList>
    </citation>
    <scope>NUCLEOTIDE SEQUENCE</scope>
    <source>
        <strain evidence="1">C57BL/6J</strain>
        <tissue evidence="1">Testis</tissue>
    </source>
</reference>
<dbReference type="AlphaFoldDB" id="Q9D9W9"/>
<evidence type="ECO:0008006" key="3">
    <source>
        <dbReference type="Google" id="ProtNLM"/>
    </source>
</evidence>
<evidence type="ECO:0000313" key="1">
    <source>
        <dbReference type="EMBL" id="BAB24559.1"/>
    </source>
</evidence>
<reference evidence="1" key="2">
    <citation type="journal article" date="2000" name="Genome Res.">
        <title>Normalization and subtraction of cap-trapper-selected cDNAs to prepare full-length cDNA libraries for rapid discovery of new genes.</title>
        <authorList>
            <person name="Carninci P."/>
            <person name="Shibata Y."/>
            <person name="Hayatsu N."/>
            <person name="Sugahara Y."/>
            <person name="Shibata K."/>
            <person name="Itoh M."/>
            <person name="Konno H."/>
            <person name="Okazaki Y."/>
            <person name="Muramatsu M."/>
            <person name="Hayashizaki Y."/>
        </authorList>
    </citation>
    <scope>NUCLEOTIDE SEQUENCE</scope>
    <source>
        <strain evidence="1">C57BL/6J</strain>
        <tissue evidence="1">Testis</tissue>
    </source>
</reference>
<organism evidence="1">
    <name type="scientific">Mus musculus</name>
    <name type="common">Mouse</name>
    <dbReference type="NCBI Taxonomy" id="10090"/>
    <lineage>
        <taxon>Eukaryota</taxon>
        <taxon>Metazoa</taxon>
        <taxon>Chordata</taxon>
        <taxon>Craniata</taxon>
        <taxon>Vertebrata</taxon>
        <taxon>Euteleostomi</taxon>
        <taxon>Mammalia</taxon>
        <taxon>Eutheria</taxon>
        <taxon>Euarchontoglires</taxon>
        <taxon>Glires</taxon>
        <taxon>Rodentia</taxon>
        <taxon>Myomorpha</taxon>
        <taxon>Muroidea</taxon>
        <taxon>Muridae</taxon>
        <taxon>Murinae</taxon>
        <taxon>Mus</taxon>
        <taxon>Mus</taxon>
    </lineage>
</organism>
<reference evidence="1" key="7">
    <citation type="journal article" date="2005" name="Science">
        <title>The Transcriptional Landscape of the Mammalian Genome.</title>
        <authorList>
            <consortium name="The FANTOM Consortium"/>
            <consortium name="Riken Genome Exploration Research Group and Genome Science Group (Genome Network Project Core Group)"/>
        </authorList>
    </citation>
    <scope>NUCLEOTIDE SEQUENCE</scope>
    <source>
        <strain evidence="1">C57BL/6J</strain>
        <tissue evidence="1">Testis</tissue>
    </source>
</reference>
<dbReference type="AGR" id="MGI:2676556"/>
<gene>
    <name evidence="2" type="primary">Akap13</name>
</gene>
<dbReference type="PANTHER" id="PTHR13944:SF18">
    <property type="entry name" value="A-KINASE ANCHOR PROTEIN 13"/>
    <property type="match status" value="1"/>
</dbReference>
<name>Q9D9W9_MOUSE</name>
<evidence type="ECO:0000313" key="2">
    <source>
        <dbReference type="MGI" id="MGI:2676556"/>
    </source>
</evidence>